<evidence type="ECO:0000313" key="1">
    <source>
        <dbReference type="EMBL" id="EHH00992.1"/>
    </source>
</evidence>
<proteinExistence type="predicted"/>
<dbReference type="EMBL" id="AFFY01000016">
    <property type="protein sequence ID" value="EHH00992.1"/>
    <property type="molecule type" value="Genomic_DNA"/>
</dbReference>
<dbReference type="Proteomes" id="UP000003598">
    <property type="component" value="Unassembled WGS sequence"/>
</dbReference>
<dbReference type="AlphaFoldDB" id="G5SP45"/>
<organism evidence="1 2">
    <name type="scientific">Paraprevotella clara YIT 11840</name>
    <dbReference type="NCBI Taxonomy" id="762968"/>
    <lineage>
        <taxon>Bacteria</taxon>
        <taxon>Pseudomonadati</taxon>
        <taxon>Bacteroidota</taxon>
        <taxon>Bacteroidia</taxon>
        <taxon>Bacteroidales</taxon>
        <taxon>Prevotellaceae</taxon>
        <taxon>Paraprevotella</taxon>
    </lineage>
</organism>
<dbReference type="HOGENOM" id="CLU_181512_0_0_10"/>
<gene>
    <name evidence="1" type="ORF">HMPREF9441_01040</name>
</gene>
<protein>
    <submittedName>
        <fullName evidence="1">Uncharacterized protein</fullName>
    </submittedName>
</protein>
<dbReference type="STRING" id="762968.HMPREF9441_01040"/>
<keyword evidence="2" id="KW-1185">Reference proteome</keyword>
<comment type="caution">
    <text evidence="1">The sequence shown here is derived from an EMBL/GenBank/DDBJ whole genome shotgun (WGS) entry which is preliminary data.</text>
</comment>
<accession>G5SP45</accession>
<evidence type="ECO:0000313" key="2">
    <source>
        <dbReference type="Proteomes" id="UP000003598"/>
    </source>
</evidence>
<name>G5SP45_9BACT</name>
<sequence length="90" mass="10497">MSACGTFCRQNDIRFLYPILHQLEEKSGFSAHFYPVWLPNVPLHAEKNQDFCGEKKCFLSRMKNFLLHKNRRKGGKCTQSGVCFKLETKI</sequence>
<reference evidence="1 2" key="1">
    <citation type="submission" date="2011-03" db="EMBL/GenBank/DDBJ databases">
        <authorList>
            <person name="Weinstock G."/>
            <person name="Sodergren E."/>
            <person name="Clifton S."/>
            <person name="Fulton L."/>
            <person name="Fulton B."/>
            <person name="Courtney L."/>
            <person name="Fronick C."/>
            <person name="Harrison M."/>
            <person name="Strong C."/>
            <person name="Farmer C."/>
            <person name="Delahaunty K."/>
            <person name="Markovic C."/>
            <person name="Hall O."/>
            <person name="Minx P."/>
            <person name="Tomlinson C."/>
            <person name="Mitreva M."/>
            <person name="Hou S."/>
            <person name="Chen J."/>
            <person name="Wollam A."/>
            <person name="Pepin K.H."/>
            <person name="Johnson M."/>
            <person name="Bhonagiri V."/>
            <person name="Zhang X."/>
            <person name="Suruliraj S."/>
            <person name="Warren W."/>
            <person name="Chinwalla A."/>
            <person name="Mardis E.R."/>
            <person name="Wilson R.K."/>
        </authorList>
    </citation>
    <scope>NUCLEOTIDE SEQUENCE [LARGE SCALE GENOMIC DNA]</scope>
    <source>
        <strain evidence="1 2">YIT 11840</strain>
    </source>
</reference>